<feature type="binding site" evidence="3">
    <location>
        <position position="289"/>
    </location>
    <ligand>
        <name>CTP</name>
        <dbReference type="ChEBI" id="CHEBI:37563"/>
    </ligand>
</feature>
<dbReference type="GO" id="GO:0004633">
    <property type="term" value="F:phosphopantothenoylcysteine decarboxylase activity"/>
    <property type="evidence" value="ECO:0007669"/>
    <property type="project" value="UniProtKB-UniRule"/>
</dbReference>
<dbReference type="Pfam" id="PF02441">
    <property type="entry name" value="Flavoprotein"/>
    <property type="match status" value="1"/>
</dbReference>
<comment type="function">
    <text evidence="4">Catalyzes two steps in the biosynthesis of coenzyme A. In the first step cysteine is conjugated to 4'-phosphopantothenate to form 4-phosphopantothenoylcysteine, in the latter compound is decarboxylated to form 4'-phosphopantotheine.</text>
</comment>
<comment type="function">
    <text evidence="3">Catalyzes two sequential steps in the biosynthesis of coenzyme A. In the first step cysteine is conjugated to 4'-phosphopantothenate to form 4-phosphopantothenoylcysteine. In the second step the latter compound is decarboxylated to form 4'-phosphopantotheine.</text>
</comment>
<dbReference type="SUPFAM" id="SSF52507">
    <property type="entry name" value="Homo-oligomeric flavin-containing Cys decarboxylases, HFCD"/>
    <property type="match status" value="1"/>
</dbReference>
<reference evidence="7 8" key="1">
    <citation type="submission" date="2019-03" db="EMBL/GenBank/DDBJ databases">
        <title>Genomic Encyclopedia of Type Strains, Phase IV (KMG-IV): sequencing the most valuable type-strain genomes for metagenomic binning, comparative biology and taxonomic classification.</title>
        <authorList>
            <person name="Goeker M."/>
        </authorList>
    </citation>
    <scope>NUCLEOTIDE SEQUENCE [LARGE SCALE GENOMIC DNA]</scope>
    <source>
        <strain evidence="7 8">DSM 100433</strain>
    </source>
</reference>
<gene>
    <name evidence="3" type="primary">coaBC</name>
    <name evidence="7" type="ORF">EDD78_10780</name>
</gene>
<accession>A0A9X8Y7Y2</accession>
<keyword evidence="2 3" id="KW-0456">Lyase</keyword>
<dbReference type="NCBIfam" id="TIGR00521">
    <property type="entry name" value="coaBC_dfp"/>
    <property type="match status" value="1"/>
</dbReference>
<feature type="active site" description="Proton donor" evidence="3">
    <location>
        <position position="158"/>
    </location>
</feature>
<dbReference type="Gene3D" id="3.40.50.10300">
    <property type="entry name" value="CoaB-like"/>
    <property type="match status" value="1"/>
</dbReference>
<evidence type="ECO:0000313" key="8">
    <source>
        <dbReference type="Proteomes" id="UP000294682"/>
    </source>
</evidence>
<evidence type="ECO:0000256" key="3">
    <source>
        <dbReference type="HAMAP-Rule" id="MF_02225"/>
    </source>
</evidence>
<keyword evidence="3" id="KW-0511">Multifunctional enzyme</keyword>
<dbReference type="GO" id="GO:0071513">
    <property type="term" value="C:phosphopantothenoylcysteine decarboxylase complex"/>
    <property type="evidence" value="ECO:0007669"/>
    <property type="project" value="TreeGrafter"/>
</dbReference>
<sequence>MCFRDKTIVLGVTGSIAAYKAAQLCSDLHKTGAQVHVIMTGSATKLVAPQTFETLSGNRVSVETFDRNFEWNVMHVSLAKKADVFVVAPATANFIAKMAQGLADDMLSSTILAAGCPKLICPAMNTGMYENPATQENLRILRGRGISIVEPASGLLACGDEGRGRLADLPVIEEAISYALQTGKPLCGKRVLVSAGATREALDPVRFITNHSTGKMGYAIALAARAMGARVTLVSANVALRDPYDVEVVPVVSAQEMYDAVMERLPEADIVVKTAAVADYRPAETAGEKIKKSDGALTLSLTRTRDILYEVCQKKAPGQLVCGFSMESENLLENSRQKLRRKGCDLLVANSLRTPGAGFGVDTNVAWLLTEGGEQELPLMSKRELAAVIMGKLAAMLEA</sequence>
<feature type="domain" description="Flavoprotein" evidence="5">
    <location>
        <begin position="6"/>
        <end position="164"/>
    </location>
</feature>
<dbReference type="PANTHER" id="PTHR14359:SF6">
    <property type="entry name" value="PHOSPHOPANTOTHENOYLCYSTEINE DECARBOXYLASE"/>
    <property type="match status" value="1"/>
</dbReference>
<keyword evidence="3" id="KW-0479">Metal-binding</keyword>
<keyword evidence="3 4" id="KW-0288">FMN</keyword>
<comment type="similarity">
    <text evidence="3 4">In the N-terminal section; belongs to the HFCD (homo-oligomeric flavin containing Cys decarboxylase) superfamily.</text>
</comment>
<dbReference type="Gene3D" id="3.40.50.1950">
    <property type="entry name" value="Flavin prenyltransferase-like"/>
    <property type="match status" value="1"/>
</dbReference>
<feature type="domain" description="DNA/pantothenate metabolism flavoprotein C-terminal" evidence="6">
    <location>
        <begin position="187"/>
        <end position="395"/>
    </location>
</feature>
<dbReference type="EMBL" id="SLUK01000007">
    <property type="protein sequence ID" value="TCL42979.1"/>
    <property type="molecule type" value="Genomic_DNA"/>
</dbReference>
<dbReference type="InterPro" id="IPR036551">
    <property type="entry name" value="Flavin_trans-like"/>
</dbReference>
<comment type="cofactor">
    <cofactor evidence="3">
        <name>Mg(2+)</name>
        <dbReference type="ChEBI" id="CHEBI:18420"/>
    </cofactor>
</comment>
<comment type="caution">
    <text evidence="7">The sequence shown here is derived from an EMBL/GenBank/DDBJ whole genome shotgun (WGS) entry which is preliminary data.</text>
</comment>
<organism evidence="7 8">
    <name type="scientific">Harryflintia acetispora</name>
    <dbReference type="NCBI Taxonomy" id="1849041"/>
    <lineage>
        <taxon>Bacteria</taxon>
        <taxon>Bacillati</taxon>
        <taxon>Bacillota</taxon>
        <taxon>Clostridia</taxon>
        <taxon>Eubacteriales</taxon>
        <taxon>Oscillospiraceae</taxon>
        <taxon>Harryflintia</taxon>
    </lineage>
</organism>
<keyword evidence="3 4" id="KW-0285">Flavoprotein</keyword>
<evidence type="ECO:0000256" key="2">
    <source>
        <dbReference type="ARBA" id="ARBA00023239"/>
    </source>
</evidence>
<evidence type="ECO:0000256" key="4">
    <source>
        <dbReference type="RuleBase" id="RU364078"/>
    </source>
</evidence>
<dbReference type="PANTHER" id="PTHR14359">
    <property type="entry name" value="HOMO-OLIGOMERIC FLAVIN CONTAINING CYS DECARBOXYLASE FAMILY"/>
    <property type="match status" value="1"/>
</dbReference>
<dbReference type="InterPro" id="IPR005252">
    <property type="entry name" value="CoaBC"/>
</dbReference>
<comment type="similarity">
    <text evidence="3 4">In the C-terminal section; belongs to the PPC synthetase family.</text>
</comment>
<feature type="binding site" evidence="3">
    <location>
        <position position="338"/>
    </location>
    <ligand>
        <name>CTP</name>
        <dbReference type="ChEBI" id="CHEBI:37563"/>
    </ligand>
</feature>
<evidence type="ECO:0000313" key="7">
    <source>
        <dbReference type="EMBL" id="TCL42979.1"/>
    </source>
</evidence>
<dbReference type="EC" id="6.3.2.5" evidence="3"/>
<name>A0A9X8Y7Y2_9FIRM</name>
<feature type="binding site" evidence="3">
    <location>
        <position position="324"/>
    </location>
    <ligand>
        <name>CTP</name>
        <dbReference type="ChEBI" id="CHEBI:37563"/>
    </ligand>
</feature>
<dbReference type="AlphaFoldDB" id="A0A9X8Y7Y2"/>
<feature type="region of interest" description="Phosphopantothenate--cysteine ligase" evidence="3">
    <location>
        <begin position="191"/>
        <end position="399"/>
    </location>
</feature>
<evidence type="ECO:0000256" key="1">
    <source>
        <dbReference type="ARBA" id="ARBA00022793"/>
    </source>
</evidence>
<dbReference type="InterPro" id="IPR035929">
    <property type="entry name" value="CoaB-like_sf"/>
</dbReference>
<comment type="catalytic activity">
    <reaction evidence="3 4">
        <text>(R)-4'-phosphopantothenate + L-cysteine + CTP = N-[(R)-4-phosphopantothenoyl]-L-cysteine + CMP + diphosphate + H(+)</text>
        <dbReference type="Rhea" id="RHEA:19397"/>
        <dbReference type="ChEBI" id="CHEBI:10986"/>
        <dbReference type="ChEBI" id="CHEBI:15378"/>
        <dbReference type="ChEBI" id="CHEBI:33019"/>
        <dbReference type="ChEBI" id="CHEBI:35235"/>
        <dbReference type="ChEBI" id="CHEBI:37563"/>
        <dbReference type="ChEBI" id="CHEBI:59458"/>
        <dbReference type="ChEBI" id="CHEBI:60377"/>
        <dbReference type="EC" id="6.3.2.5"/>
    </reaction>
</comment>
<dbReference type="GO" id="GO:0015941">
    <property type="term" value="P:pantothenate catabolic process"/>
    <property type="evidence" value="ECO:0007669"/>
    <property type="project" value="InterPro"/>
</dbReference>
<dbReference type="RefSeq" id="WP_132084710.1">
    <property type="nucleotide sequence ID" value="NZ_SLUK01000007.1"/>
</dbReference>
<keyword evidence="8" id="KW-1185">Reference proteome</keyword>
<evidence type="ECO:0000259" key="5">
    <source>
        <dbReference type="Pfam" id="PF02441"/>
    </source>
</evidence>
<dbReference type="Pfam" id="PF04127">
    <property type="entry name" value="DFP"/>
    <property type="match status" value="1"/>
</dbReference>
<dbReference type="GO" id="GO:0015937">
    <property type="term" value="P:coenzyme A biosynthetic process"/>
    <property type="evidence" value="ECO:0007669"/>
    <property type="project" value="UniProtKB-UniRule"/>
</dbReference>
<dbReference type="GO" id="GO:0010181">
    <property type="term" value="F:FMN binding"/>
    <property type="evidence" value="ECO:0007669"/>
    <property type="project" value="UniProtKB-UniRule"/>
</dbReference>
<comment type="pathway">
    <text evidence="3 4">Cofactor biosynthesis; coenzyme A biosynthesis; CoA from (R)-pantothenate: step 3/5.</text>
</comment>
<evidence type="ECO:0000259" key="6">
    <source>
        <dbReference type="Pfam" id="PF04127"/>
    </source>
</evidence>
<comment type="cofactor">
    <cofactor evidence="3">
        <name>FMN</name>
        <dbReference type="ChEBI" id="CHEBI:58210"/>
    </cofactor>
    <text evidence="3">Binds 1 FMN per subunit.</text>
</comment>
<keyword evidence="3" id="KW-0460">Magnesium</keyword>
<proteinExistence type="inferred from homology"/>
<comment type="catalytic activity">
    <reaction evidence="3 4">
        <text>N-[(R)-4-phosphopantothenoyl]-L-cysteine + H(+) = (R)-4'-phosphopantetheine + CO2</text>
        <dbReference type="Rhea" id="RHEA:16793"/>
        <dbReference type="ChEBI" id="CHEBI:15378"/>
        <dbReference type="ChEBI" id="CHEBI:16526"/>
        <dbReference type="ChEBI" id="CHEBI:59458"/>
        <dbReference type="ChEBI" id="CHEBI:61723"/>
        <dbReference type="EC" id="4.1.1.36"/>
    </reaction>
</comment>
<keyword evidence="3 4" id="KW-0436">Ligase</keyword>
<comment type="caution">
    <text evidence="3">Lacks conserved residue(s) required for the propagation of feature annotation.</text>
</comment>
<feature type="binding site" evidence="3">
    <location>
        <position position="279"/>
    </location>
    <ligand>
        <name>CTP</name>
        <dbReference type="ChEBI" id="CHEBI:37563"/>
    </ligand>
</feature>
<dbReference type="Proteomes" id="UP000294682">
    <property type="component" value="Unassembled WGS sequence"/>
</dbReference>
<protein>
    <recommendedName>
        <fullName evidence="3">Coenzyme A biosynthesis bifunctional protein CoaBC</fullName>
    </recommendedName>
    <alternativeName>
        <fullName evidence="3">DNA/pantothenate metabolism flavoprotein</fullName>
    </alternativeName>
    <alternativeName>
        <fullName evidence="3">Phosphopantothenoylcysteine synthetase/decarboxylase</fullName>
        <shortName evidence="3">PPCS-PPCDC</shortName>
    </alternativeName>
    <domain>
        <recommendedName>
            <fullName evidence="3">Phosphopantothenoylcysteine decarboxylase</fullName>
            <shortName evidence="3">PPC decarboxylase</shortName>
            <shortName evidence="3">PPC-DC</shortName>
            <ecNumber evidence="3">4.1.1.36</ecNumber>
        </recommendedName>
        <alternativeName>
            <fullName evidence="3">CoaC</fullName>
        </alternativeName>
    </domain>
    <domain>
        <recommendedName>
            <fullName evidence="3">Phosphopantothenate--cysteine ligase</fullName>
            <ecNumber evidence="3">6.3.2.5</ecNumber>
        </recommendedName>
        <alternativeName>
            <fullName evidence="3">CoaB</fullName>
        </alternativeName>
        <alternativeName>
            <fullName evidence="3">Phosphopantothenoylcysteine synthetase</fullName>
            <shortName evidence="3">PPC synthetase</shortName>
            <shortName evidence="3">PPC-S</shortName>
        </alternativeName>
    </domain>
</protein>
<feature type="binding site" evidence="3">
    <location>
        <position position="342"/>
    </location>
    <ligand>
        <name>CTP</name>
        <dbReference type="ChEBI" id="CHEBI:37563"/>
    </ligand>
</feature>
<dbReference type="InterPro" id="IPR003382">
    <property type="entry name" value="Flavoprotein"/>
</dbReference>
<dbReference type="HAMAP" id="MF_02225">
    <property type="entry name" value="CoaBC"/>
    <property type="match status" value="1"/>
</dbReference>
<dbReference type="GO" id="GO:0004632">
    <property type="term" value="F:phosphopantothenate--cysteine ligase activity"/>
    <property type="evidence" value="ECO:0007669"/>
    <property type="project" value="UniProtKB-UniRule"/>
</dbReference>
<keyword evidence="1 3" id="KW-0210">Decarboxylase</keyword>
<feature type="region of interest" description="Phosphopantothenoylcysteine decarboxylase" evidence="3">
    <location>
        <begin position="1"/>
        <end position="190"/>
    </location>
</feature>
<dbReference type="GO" id="GO:0046872">
    <property type="term" value="F:metal ion binding"/>
    <property type="evidence" value="ECO:0007669"/>
    <property type="project" value="UniProtKB-KW"/>
</dbReference>
<dbReference type="EC" id="4.1.1.36" evidence="3"/>
<dbReference type="SUPFAM" id="SSF102645">
    <property type="entry name" value="CoaB-like"/>
    <property type="match status" value="1"/>
</dbReference>
<comment type="pathway">
    <text evidence="3 4">Cofactor biosynthesis; coenzyme A biosynthesis; CoA from (R)-pantothenate: step 2/5.</text>
</comment>
<dbReference type="InterPro" id="IPR007085">
    <property type="entry name" value="DNA/pantothenate-metab_flavo_C"/>
</dbReference>